<comment type="caution">
    <text evidence="3">The sequence shown here is derived from an EMBL/GenBank/DDBJ whole genome shotgun (WGS) entry which is preliminary data.</text>
</comment>
<name>A0A9E2P084_9SPIR</name>
<evidence type="ECO:0000313" key="4">
    <source>
        <dbReference type="Proteomes" id="UP000823914"/>
    </source>
</evidence>
<keyword evidence="1" id="KW-0472">Membrane</keyword>
<dbReference type="InterPro" id="IPR003848">
    <property type="entry name" value="DUF218"/>
</dbReference>
<feature type="domain" description="DUF218" evidence="2">
    <location>
        <begin position="111"/>
        <end position="260"/>
    </location>
</feature>
<reference evidence="3" key="1">
    <citation type="journal article" date="2021" name="PeerJ">
        <title>Extensive microbial diversity within the chicken gut microbiome revealed by metagenomics and culture.</title>
        <authorList>
            <person name="Gilroy R."/>
            <person name="Ravi A."/>
            <person name="Getino M."/>
            <person name="Pursley I."/>
            <person name="Horton D.L."/>
            <person name="Alikhan N.F."/>
            <person name="Baker D."/>
            <person name="Gharbi K."/>
            <person name="Hall N."/>
            <person name="Watson M."/>
            <person name="Adriaenssens E.M."/>
            <person name="Foster-Nyarko E."/>
            <person name="Jarju S."/>
            <person name="Secka A."/>
            <person name="Antonio M."/>
            <person name="Oren A."/>
            <person name="Chaudhuri R.R."/>
            <person name="La Ragione R."/>
            <person name="Hildebrand F."/>
            <person name="Pallen M.J."/>
        </authorList>
    </citation>
    <scope>NUCLEOTIDE SEQUENCE</scope>
    <source>
        <strain evidence="3">Gambia15-2214</strain>
    </source>
</reference>
<dbReference type="CDD" id="cd06259">
    <property type="entry name" value="YdcF-like"/>
    <property type="match status" value="1"/>
</dbReference>
<dbReference type="InterPro" id="IPR014729">
    <property type="entry name" value="Rossmann-like_a/b/a_fold"/>
</dbReference>
<accession>A0A9E2P084</accession>
<dbReference type="InterPro" id="IPR051599">
    <property type="entry name" value="Cell_Envelope_Assoc"/>
</dbReference>
<dbReference type="AlphaFoldDB" id="A0A9E2P084"/>
<dbReference type="Pfam" id="PF02698">
    <property type="entry name" value="DUF218"/>
    <property type="match status" value="1"/>
</dbReference>
<sequence length="277" mass="31336">MRKKDFFFTVVSLFSIITGILLCFYDFIIITLNPGTFLDNLTSFSHIWLIPGIYLIYAGIFRLKKQNSFFSSLPKAVKITEVILIFLFVIISIPCLYFILTPDQNPQPNADYVFLLGGGIDKNGVLPTNVLYRCETAVNYLQNNPNTQVIVTGGTLKFLPFPEAPAIKAALEEKGISSDRIIIEDQALDTIQNFQYSLDLIITLENITREEALNKSVVVVTNNFHLTRALRLAHRIGFTNIHGLAAKTAWYMVPHMYLREIGAYIKLQLRILLTGKP</sequence>
<gene>
    <name evidence="3" type="ORF">IAA16_10870</name>
</gene>
<reference evidence="3" key="2">
    <citation type="submission" date="2021-04" db="EMBL/GenBank/DDBJ databases">
        <authorList>
            <person name="Gilroy R."/>
        </authorList>
    </citation>
    <scope>NUCLEOTIDE SEQUENCE</scope>
    <source>
        <strain evidence="3">Gambia15-2214</strain>
    </source>
</reference>
<keyword evidence="1" id="KW-0812">Transmembrane</keyword>
<feature type="transmembrane region" description="Helical" evidence="1">
    <location>
        <begin position="82"/>
        <end position="100"/>
    </location>
</feature>
<dbReference type="GO" id="GO:0000270">
    <property type="term" value="P:peptidoglycan metabolic process"/>
    <property type="evidence" value="ECO:0007669"/>
    <property type="project" value="TreeGrafter"/>
</dbReference>
<evidence type="ECO:0000259" key="2">
    <source>
        <dbReference type="Pfam" id="PF02698"/>
    </source>
</evidence>
<proteinExistence type="predicted"/>
<dbReference type="Gene3D" id="3.40.50.620">
    <property type="entry name" value="HUPs"/>
    <property type="match status" value="1"/>
</dbReference>
<dbReference type="GO" id="GO:0043164">
    <property type="term" value="P:Gram-negative-bacterium-type cell wall biogenesis"/>
    <property type="evidence" value="ECO:0007669"/>
    <property type="project" value="TreeGrafter"/>
</dbReference>
<evidence type="ECO:0000256" key="1">
    <source>
        <dbReference type="SAM" id="Phobius"/>
    </source>
</evidence>
<feature type="transmembrane region" description="Helical" evidence="1">
    <location>
        <begin position="7"/>
        <end position="32"/>
    </location>
</feature>
<protein>
    <submittedName>
        <fullName evidence="3">YdcF family protein</fullName>
    </submittedName>
</protein>
<dbReference type="PANTHER" id="PTHR30336">
    <property type="entry name" value="INNER MEMBRANE PROTEIN, PROBABLE PERMEASE"/>
    <property type="match status" value="1"/>
</dbReference>
<feature type="transmembrane region" description="Helical" evidence="1">
    <location>
        <begin position="44"/>
        <end position="61"/>
    </location>
</feature>
<keyword evidence="1" id="KW-1133">Transmembrane helix</keyword>
<dbReference type="EMBL" id="JAHLFV010000247">
    <property type="protein sequence ID" value="MBU3851060.1"/>
    <property type="molecule type" value="Genomic_DNA"/>
</dbReference>
<dbReference type="GO" id="GO:0005886">
    <property type="term" value="C:plasma membrane"/>
    <property type="evidence" value="ECO:0007669"/>
    <property type="project" value="TreeGrafter"/>
</dbReference>
<organism evidence="3 4">
    <name type="scientific">Candidatus Treponema excrementipullorum</name>
    <dbReference type="NCBI Taxonomy" id="2838768"/>
    <lineage>
        <taxon>Bacteria</taxon>
        <taxon>Pseudomonadati</taxon>
        <taxon>Spirochaetota</taxon>
        <taxon>Spirochaetia</taxon>
        <taxon>Spirochaetales</taxon>
        <taxon>Treponemataceae</taxon>
        <taxon>Treponema</taxon>
    </lineage>
</organism>
<dbReference type="PANTHER" id="PTHR30336:SF4">
    <property type="entry name" value="ENVELOPE BIOGENESIS FACTOR ELYC"/>
    <property type="match status" value="1"/>
</dbReference>
<dbReference type="Proteomes" id="UP000823914">
    <property type="component" value="Unassembled WGS sequence"/>
</dbReference>
<evidence type="ECO:0000313" key="3">
    <source>
        <dbReference type="EMBL" id="MBU3851060.1"/>
    </source>
</evidence>